<evidence type="ECO:0000256" key="3">
    <source>
        <dbReference type="ARBA" id="ARBA00022630"/>
    </source>
</evidence>
<comment type="similarity">
    <text evidence="2 8">Belongs to the nitroreductase family.</text>
</comment>
<keyword evidence="5 8" id="KW-0521">NADP</keyword>
<keyword evidence="7 8" id="KW-0520">NAD</keyword>
<dbReference type="InterPro" id="IPR026021">
    <property type="entry name" value="YdjA-like"/>
</dbReference>
<feature type="domain" description="Nitroreductase" evidence="9">
    <location>
        <begin position="22"/>
        <end position="177"/>
    </location>
</feature>
<evidence type="ECO:0000256" key="4">
    <source>
        <dbReference type="ARBA" id="ARBA00022643"/>
    </source>
</evidence>
<gene>
    <name evidence="10" type="ORF">ACFFGY_10570</name>
</gene>
<dbReference type="Proteomes" id="UP001589865">
    <property type="component" value="Unassembled WGS sequence"/>
</dbReference>
<evidence type="ECO:0000313" key="11">
    <source>
        <dbReference type="Proteomes" id="UP001589865"/>
    </source>
</evidence>
<dbReference type="RefSeq" id="WP_377044454.1">
    <property type="nucleotide sequence ID" value="NZ_JBHLUN010000007.1"/>
</dbReference>
<dbReference type="InterPro" id="IPR000415">
    <property type="entry name" value="Nitroreductase-like"/>
</dbReference>
<proteinExistence type="inferred from homology"/>
<evidence type="ECO:0000256" key="7">
    <source>
        <dbReference type="ARBA" id="ARBA00023027"/>
    </source>
</evidence>
<dbReference type="InterPro" id="IPR052530">
    <property type="entry name" value="NAD(P)H_nitroreductase"/>
</dbReference>
<sequence>MDAIDGQRDSIDPGAVLGALLERRSVPAPMLRAPAPEGEELERILATALSAPDHGALRPWRFVLIRGEARARWADTIEAAMRARDPEGPQPLIDKQRGRILKAPLVIALGAQVREGKIPELEQLLTVAAGTMNVLNALHAAGYGAIWVTGANAYDPSVAEALGLSAPDRLLGFLFVGTPDGSAMAPARRGAVAEHVREWQG</sequence>
<dbReference type="InterPro" id="IPR029479">
    <property type="entry name" value="Nitroreductase"/>
</dbReference>
<name>A0ABV6JTA9_9PROT</name>
<dbReference type="PIRSF" id="PIRSF000232">
    <property type="entry name" value="YdjA"/>
    <property type="match status" value="1"/>
</dbReference>
<dbReference type="EMBL" id="JBHLUN010000007">
    <property type="protein sequence ID" value="MFC0408695.1"/>
    <property type="molecule type" value="Genomic_DNA"/>
</dbReference>
<accession>A0ABV6JTA9</accession>
<comment type="cofactor">
    <cofactor evidence="1 8">
        <name>FMN</name>
        <dbReference type="ChEBI" id="CHEBI:58210"/>
    </cofactor>
</comment>
<comment type="caution">
    <text evidence="10">The sequence shown here is derived from an EMBL/GenBank/DDBJ whole genome shotgun (WGS) entry which is preliminary data.</text>
</comment>
<keyword evidence="4 8" id="KW-0288">FMN</keyword>
<evidence type="ECO:0000256" key="5">
    <source>
        <dbReference type="ARBA" id="ARBA00022857"/>
    </source>
</evidence>
<dbReference type="EC" id="1.-.-.-" evidence="8"/>
<evidence type="ECO:0000256" key="6">
    <source>
        <dbReference type="ARBA" id="ARBA00023002"/>
    </source>
</evidence>
<keyword evidence="11" id="KW-1185">Reference proteome</keyword>
<evidence type="ECO:0000259" key="9">
    <source>
        <dbReference type="Pfam" id="PF00881"/>
    </source>
</evidence>
<evidence type="ECO:0000256" key="2">
    <source>
        <dbReference type="ARBA" id="ARBA00007118"/>
    </source>
</evidence>
<organism evidence="10 11">
    <name type="scientific">Roseomonas elaeocarpi</name>
    <dbReference type="NCBI Taxonomy" id="907779"/>
    <lineage>
        <taxon>Bacteria</taxon>
        <taxon>Pseudomonadati</taxon>
        <taxon>Pseudomonadota</taxon>
        <taxon>Alphaproteobacteria</taxon>
        <taxon>Acetobacterales</taxon>
        <taxon>Roseomonadaceae</taxon>
        <taxon>Roseomonas</taxon>
    </lineage>
</organism>
<evidence type="ECO:0000256" key="8">
    <source>
        <dbReference type="PIRNR" id="PIRNR000232"/>
    </source>
</evidence>
<dbReference type="Gene3D" id="3.40.109.10">
    <property type="entry name" value="NADH Oxidase"/>
    <property type="match status" value="1"/>
</dbReference>
<dbReference type="PANTHER" id="PTHR43821:SF1">
    <property type="entry name" value="NAD(P)H NITROREDUCTASE YDJA-RELATED"/>
    <property type="match status" value="1"/>
</dbReference>
<dbReference type="Pfam" id="PF00881">
    <property type="entry name" value="Nitroreductase"/>
    <property type="match status" value="1"/>
</dbReference>
<keyword evidence="6 8" id="KW-0560">Oxidoreductase</keyword>
<dbReference type="SUPFAM" id="SSF55469">
    <property type="entry name" value="FMN-dependent nitroreductase-like"/>
    <property type="match status" value="1"/>
</dbReference>
<evidence type="ECO:0000256" key="1">
    <source>
        <dbReference type="ARBA" id="ARBA00001917"/>
    </source>
</evidence>
<dbReference type="PANTHER" id="PTHR43821">
    <property type="entry name" value="NAD(P)H NITROREDUCTASE YDJA-RELATED"/>
    <property type="match status" value="1"/>
</dbReference>
<keyword evidence="3 8" id="KW-0285">Flavoprotein</keyword>
<dbReference type="CDD" id="cd02135">
    <property type="entry name" value="YdjA-like"/>
    <property type="match status" value="1"/>
</dbReference>
<protein>
    <recommendedName>
        <fullName evidence="8">Putative NAD(P)H nitroreductase</fullName>
        <ecNumber evidence="8">1.-.-.-</ecNumber>
    </recommendedName>
</protein>
<reference evidence="10 11" key="1">
    <citation type="submission" date="2024-09" db="EMBL/GenBank/DDBJ databases">
        <authorList>
            <person name="Sun Q."/>
            <person name="Mori K."/>
        </authorList>
    </citation>
    <scope>NUCLEOTIDE SEQUENCE [LARGE SCALE GENOMIC DNA]</scope>
    <source>
        <strain evidence="10 11">TBRC 5777</strain>
    </source>
</reference>
<evidence type="ECO:0000313" key="10">
    <source>
        <dbReference type="EMBL" id="MFC0408695.1"/>
    </source>
</evidence>